<dbReference type="OrthoDB" id="9133279at2"/>
<comment type="caution">
    <text evidence="2">The sequence shown here is derived from an EMBL/GenBank/DDBJ whole genome shotgun (WGS) entry which is preliminary data.</text>
</comment>
<protein>
    <submittedName>
        <fullName evidence="2">DUF4845 domain-containing protein</fullName>
    </submittedName>
</protein>
<reference evidence="2 3" key="1">
    <citation type="submission" date="2019-01" db="EMBL/GenBank/DDBJ databases">
        <authorList>
            <person name="Chen W.-M."/>
        </authorList>
    </citation>
    <scope>NUCLEOTIDE SEQUENCE [LARGE SCALE GENOMIC DNA]</scope>
    <source>
        <strain evidence="2 3">CCP-18</strain>
    </source>
</reference>
<dbReference type="InterPro" id="IPR032314">
    <property type="entry name" value="DUF4845"/>
</dbReference>
<proteinExistence type="predicted"/>
<dbReference type="RefSeq" id="WP_127681849.1">
    <property type="nucleotide sequence ID" value="NZ_SACM01000001.1"/>
</dbReference>
<feature type="transmembrane region" description="Helical" evidence="1">
    <location>
        <begin position="12"/>
        <end position="33"/>
    </location>
</feature>
<name>A0A437LT15_9BURK</name>
<dbReference type="Proteomes" id="UP000288587">
    <property type="component" value="Unassembled WGS sequence"/>
</dbReference>
<organism evidence="2 3">
    <name type="scientific">Inhella crocodyli</name>
    <dbReference type="NCBI Taxonomy" id="2499851"/>
    <lineage>
        <taxon>Bacteria</taxon>
        <taxon>Pseudomonadati</taxon>
        <taxon>Pseudomonadota</taxon>
        <taxon>Betaproteobacteria</taxon>
        <taxon>Burkholderiales</taxon>
        <taxon>Sphaerotilaceae</taxon>
        <taxon>Inhella</taxon>
    </lineage>
</organism>
<keyword evidence="1" id="KW-0812">Transmembrane</keyword>
<sequence>MQAAGSARKQRGVTLIGLLFWGVLIAFFAVVGMKVVPTTMEFFTIQKAVNKIAAGNPATVAAARTEFQRIKDVEYSIQIDPADLVVTKENEKVVISFAYQREIHLGGPAYIVLKYEGQSR</sequence>
<keyword evidence="3" id="KW-1185">Reference proteome</keyword>
<evidence type="ECO:0000313" key="2">
    <source>
        <dbReference type="EMBL" id="RVT88556.1"/>
    </source>
</evidence>
<accession>A0A437LT15</accession>
<dbReference type="Pfam" id="PF16137">
    <property type="entry name" value="DUF4845"/>
    <property type="match status" value="1"/>
</dbReference>
<dbReference type="AlphaFoldDB" id="A0A437LT15"/>
<gene>
    <name evidence="2" type="ORF">EOD73_06185</name>
</gene>
<keyword evidence="1" id="KW-1133">Transmembrane helix</keyword>
<dbReference type="EMBL" id="SACM01000001">
    <property type="protein sequence ID" value="RVT88556.1"/>
    <property type="molecule type" value="Genomic_DNA"/>
</dbReference>
<evidence type="ECO:0000256" key="1">
    <source>
        <dbReference type="SAM" id="Phobius"/>
    </source>
</evidence>
<evidence type="ECO:0000313" key="3">
    <source>
        <dbReference type="Proteomes" id="UP000288587"/>
    </source>
</evidence>
<keyword evidence="1" id="KW-0472">Membrane</keyword>